<keyword evidence="3" id="KW-0238">DNA-binding</keyword>
<evidence type="ECO:0000256" key="4">
    <source>
        <dbReference type="ARBA" id="ARBA00023163"/>
    </source>
</evidence>
<reference evidence="6" key="1">
    <citation type="journal article" date="2014" name="Int. J. Syst. Evol. Microbiol.">
        <title>Complete genome sequence of Corynebacterium casei LMG S-19264T (=DSM 44701T), isolated from a smear-ripened cheese.</title>
        <authorList>
            <consortium name="US DOE Joint Genome Institute (JGI-PGF)"/>
            <person name="Walter F."/>
            <person name="Albersmeier A."/>
            <person name="Kalinowski J."/>
            <person name="Ruckert C."/>
        </authorList>
    </citation>
    <scope>NUCLEOTIDE SEQUENCE</scope>
    <source>
        <strain evidence="6">CGMCC 4.7201</strain>
    </source>
</reference>
<evidence type="ECO:0000313" key="7">
    <source>
        <dbReference type="Proteomes" id="UP000641932"/>
    </source>
</evidence>
<dbReference type="InterPro" id="IPR005119">
    <property type="entry name" value="LysR_subst-bd"/>
</dbReference>
<name>A0A918DVV2_9ACTN</name>
<dbReference type="GO" id="GO:0032993">
    <property type="term" value="C:protein-DNA complex"/>
    <property type="evidence" value="ECO:0007669"/>
    <property type="project" value="TreeGrafter"/>
</dbReference>
<dbReference type="PANTHER" id="PTHR30346:SF29">
    <property type="entry name" value="LYSR SUBSTRATE-BINDING"/>
    <property type="match status" value="1"/>
</dbReference>
<dbReference type="Gene3D" id="3.40.190.10">
    <property type="entry name" value="Periplasmic binding protein-like II"/>
    <property type="match status" value="2"/>
</dbReference>
<sequence>MLNLERLRILHAIATYGSVSAAADVLRVTTSAISQQMGKLERETGQQLLARSGRGVRLTDAADLLVKHAERILSQVEEAQSELEAHRGAVVGDLAIGAFPTAARGLGPQAVASLRSDHPLLAASLYEMEPVESLPRVGRGDLDMAVVLDWFNAPLALPGGLMKAPLCDDTADVVVPEGHPLAAAEAVDLTDLAEEEWICWPSGGFCREWLLLTLRSQGIEPRISHTASEHHTQLALVAAGLGVAVAPRLGRDPMPQGVRAVPVRSTLTRHIYAVWRADAARRPAIRAAVSALQAAGAALPASLGDA</sequence>
<evidence type="ECO:0000256" key="3">
    <source>
        <dbReference type="ARBA" id="ARBA00023125"/>
    </source>
</evidence>
<gene>
    <name evidence="6" type="ORF">GCM10012280_15990</name>
</gene>
<dbReference type="SUPFAM" id="SSF53850">
    <property type="entry name" value="Periplasmic binding protein-like II"/>
    <property type="match status" value="1"/>
</dbReference>
<dbReference type="CDD" id="cd08423">
    <property type="entry name" value="PBP2_LTTR_like_6"/>
    <property type="match status" value="1"/>
</dbReference>
<dbReference type="PANTHER" id="PTHR30346">
    <property type="entry name" value="TRANSCRIPTIONAL DUAL REGULATOR HCAR-RELATED"/>
    <property type="match status" value="1"/>
</dbReference>
<dbReference type="FunFam" id="1.10.10.10:FF:000001">
    <property type="entry name" value="LysR family transcriptional regulator"/>
    <property type="match status" value="1"/>
</dbReference>
<comment type="caution">
    <text evidence="6">The sequence shown here is derived from an EMBL/GenBank/DDBJ whole genome shotgun (WGS) entry which is preliminary data.</text>
</comment>
<dbReference type="InterPro" id="IPR036388">
    <property type="entry name" value="WH-like_DNA-bd_sf"/>
</dbReference>
<evidence type="ECO:0000259" key="5">
    <source>
        <dbReference type="PROSITE" id="PS50931"/>
    </source>
</evidence>
<organism evidence="6 7">
    <name type="scientific">Wenjunlia tyrosinilytica</name>
    <dbReference type="NCBI Taxonomy" id="1544741"/>
    <lineage>
        <taxon>Bacteria</taxon>
        <taxon>Bacillati</taxon>
        <taxon>Actinomycetota</taxon>
        <taxon>Actinomycetes</taxon>
        <taxon>Kitasatosporales</taxon>
        <taxon>Streptomycetaceae</taxon>
        <taxon>Wenjunlia</taxon>
    </lineage>
</organism>
<dbReference type="RefSeq" id="WP_189130819.1">
    <property type="nucleotide sequence ID" value="NZ_BMMS01000005.1"/>
</dbReference>
<dbReference type="GO" id="GO:0003677">
    <property type="term" value="F:DNA binding"/>
    <property type="evidence" value="ECO:0007669"/>
    <property type="project" value="UniProtKB-KW"/>
</dbReference>
<dbReference type="Proteomes" id="UP000641932">
    <property type="component" value="Unassembled WGS sequence"/>
</dbReference>
<dbReference type="GO" id="GO:0003700">
    <property type="term" value="F:DNA-binding transcription factor activity"/>
    <property type="evidence" value="ECO:0007669"/>
    <property type="project" value="InterPro"/>
</dbReference>
<accession>A0A918DVV2</accession>
<dbReference type="EMBL" id="BMMS01000005">
    <property type="protein sequence ID" value="GGO84459.1"/>
    <property type="molecule type" value="Genomic_DNA"/>
</dbReference>
<dbReference type="InterPro" id="IPR000847">
    <property type="entry name" value="LysR_HTH_N"/>
</dbReference>
<keyword evidence="2" id="KW-0805">Transcription regulation</keyword>
<dbReference type="PROSITE" id="PS50931">
    <property type="entry name" value="HTH_LYSR"/>
    <property type="match status" value="1"/>
</dbReference>
<dbReference type="InterPro" id="IPR036390">
    <property type="entry name" value="WH_DNA-bd_sf"/>
</dbReference>
<feature type="domain" description="HTH lysR-type" evidence="5">
    <location>
        <begin position="2"/>
        <end position="59"/>
    </location>
</feature>
<keyword evidence="7" id="KW-1185">Reference proteome</keyword>
<dbReference type="Pfam" id="PF00126">
    <property type="entry name" value="HTH_1"/>
    <property type="match status" value="1"/>
</dbReference>
<evidence type="ECO:0000256" key="2">
    <source>
        <dbReference type="ARBA" id="ARBA00023015"/>
    </source>
</evidence>
<evidence type="ECO:0000256" key="1">
    <source>
        <dbReference type="ARBA" id="ARBA00009437"/>
    </source>
</evidence>
<dbReference type="Pfam" id="PF03466">
    <property type="entry name" value="LysR_substrate"/>
    <property type="match status" value="1"/>
</dbReference>
<dbReference type="AlphaFoldDB" id="A0A918DVV2"/>
<keyword evidence="4" id="KW-0804">Transcription</keyword>
<protein>
    <submittedName>
        <fullName evidence="6">LysR family transcriptional regulator</fullName>
    </submittedName>
</protein>
<comment type="similarity">
    <text evidence="1">Belongs to the LysR transcriptional regulatory family.</text>
</comment>
<reference evidence="6" key="2">
    <citation type="submission" date="2020-09" db="EMBL/GenBank/DDBJ databases">
        <authorList>
            <person name="Sun Q."/>
            <person name="Zhou Y."/>
        </authorList>
    </citation>
    <scope>NUCLEOTIDE SEQUENCE</scope>
    <source>
        <strain evidence="6">CGMCC 4.7201</strain>
    </source>
</reference>
<proteinExistence type="inferred from homology"/>
<dbReference type="SUPFAM" id="SSF46785">
    <property type="entry name" value="Winged helix' DNA-binding domain"/>
    <property type="match status" value="1"/>
</dbReference>
<evidence type="ECO:0000313" key="6">
    <source>
        <dbReference type="EMBL" id="GGO84459.1"/>
    </source>
</evidence>
<dbReference type="Gene3D" id="1.10.10.10">
    <property type="entry name" value="Winged helix-like DNA-binding domain superfamily/Winged helix DNA-binding domain"/>
    <property type="match status" value="1"/>
</dbReference>